<dbReference type="Proteomes" id="UP000237640">
    <property type="component" value="Unassembled WGS sequence"/>
</dbReference>
<comment type="caution">
    <text evidence="2">The sequence shown here is derived from an EMBL/GenBank/DDBJ whole genome shotgun (WGS) entry which is preliminary data.</text>
</comment>
<reference evidence="2 3" key="1">
    <citation type="submission" date="2018-03" db="EMBL/GenBank/DDBJ databases">
        <title>Genomic Encyclopedia of Archaeal and Bacterial Type Strains, Phase II (KMG-II): from individual species to whole genera.</title>
        <authorList>
            <person name="Goeker M."/>
        </authorList>
    </citation>
    <scope>NUCLEOTIDE SEQUENCE [LARGE SCALE GENOMIC DNA]</scope>
    <source>
        <strain evidence="2 3">DSM 25027</strain>
    </source>
</reference>
<proteinExistence type="predicted"/>
<dbReference type="InterPro" id="IPR007055">
    <property type="entry name" value="BON_dom"/>
</dbReference>
<dbReference type="RefSeq" id="WP_211298015.1">
    <property type="nucleotide sequence ID" value="NZ_PVYX01000002.1"/>
</dbReference>
<organism evidence="2 3">
    <name type="scientific">Flagellimonas meridianipacifica</name>
    <dbReference type="NCBI Taxonomy" id="1080225"/>
    <lineage>
        <taxon>Bacteria</taxon>
        <taxon>Pseudomonadati</taxon>
        <taxon>Bacteroidota</taxon>
        <taxon>Flavobacteriia</taxon>
        <taxon>Flavobacteriales</taxon>
        <taxon>Flavobacteriaceae</taxon>
        <taxon>Flagellimonas</taxon>
    </lineage>
</organism>
<dbReference type="InterPro" id="IPR014004">
    <property type="entry name" value="Transpt-assoc_nodulatn_dom_bac"/>
</dbReference>
<dbReference type="SMART" id="SM00749">
    <property type="entry name" value="BON"/>
    <property type="match status" value="3"/>
</dbReference>
<dbReference type="Pfam" id="PF04972">
    <property type="entry name" value="BON"/>
    <property type="match status" value="3"/>
</dbReference>
<dbReference type="Gene3D" id="3.30.1340.30">
    <property type="match status" value="3"/>
</dbReference>
<sequence length="231" mass="25547">MKTDVKILKSDAEIKEDVLEELLWQPDIDETQIGVIVEDGVVTLTGVVDSYVKKSAAEKAIKGIAGVRAVADDIEIKYGNEYKRTDKEIAKAVANAMEWNPSIPEDNLNVTVREGWVFVSGEVNWGYQRNATKKTLEKLLGVRGVNVNQITIKQRVKPLDVQNKIINAFERAADIEAKGITVEVEGSTVTLRGKVHSIKEKEDAEKAAYKAPGVISVVNKLKVQFYPVKNA</sequence>
<gene>
    <name evidence="2" type="ORF">CLV81_3057</name>
</gene>
<keyword evidence="3" id="KW-1185">Reference proteome</keyword>
<dbReference type="PROSITE" id="PS50914">
    <property type="entry name" value="BON"/>
    <property type="match status" value="3"/>
</dbReference>
<evidence type="ECO:0000313" key="3">
    <source>
        <dbReference type="Proteomes" id="UP000237640"/>
    </source>
</evidence>
<protein>
    <submittedName>
        <fullName evidence="2">Osmotically-inducible protein OsmY</fullName>
    </submittedName>
</protein>
<dbReference type="AlphaFoldDB" id="A0A2T0MB16"/>
<name>A0A2T0MB16_9FLAO</name>
<feature type="domain" description="BON" evidence="1">
    <location>
        <begin position="85"/>
        <end position="154"/>
    </location>
</feature>
<feature type="domain" description="BON" evidence="1">
    <location>
        <begin position="10"/>
        <end position="78"/>
    </location>
</feature>
<dbReference type="PANTHER" id="PTHR34606:SF15">
    <property type="entry name" value="BON DOMAIN-CONTAINING PROTEIN"/>
    <property type="match status" value="1"/>
</dbReference>
<evidence type="ECO:0000313" key="2">
    <source>
        <dbReference type="EMBL" id="PRX54655.1"/>
    </source>
</evidence>
<dbReference type="EMBL" id="PVYX01000002">
    <property type="protein sequence ID" value="PRX54655.1"/>
    <property type="molecule type" value="Genomic_DNA"/>
</dbReference>
<dbReference type="InterPro" id="IPR051686">
    <property type="entry name" value="Lipoprotein_DolP"/>
</dbReference>
<dbReference type="PANTHER" id="PTHR34606">
    <property type="entry name" value="BON DOMAIN-CONTAINING PROTEIN"/>
    <property type="match status" value="1"/>
</dbReference>
<accession>A0A2T0MB16</accession>
<feature type="domain" description="BON" evidence="1">
    <location>
        <begin position="157"/>
        <end position="225"/>
    </location>
</feature>
<evidence type="ECO:0000259" key="1">
    <source>
        <dbReference type="PROSITE" id="PS50914"/>
    </source>
</evidence>